<comment type="caution">
    <text evidence="1">The sequence shown here is derived from an EMBL/GenBank/DDBJ whole genome shotgun (WGS) entry which is preliminary data.</text>
</comment>
<evidence type="ECO:0008006" key="3">
    <source>
        <dbReference type="Google" id="ProtNLM"/>
    </source>
</evidence>
<sequence>MNYEGKYSIFDVRKIKTYPVAGRNNKVKHSDLIFPDQVNDLQLTIADKVGDRIKALAKHIVSAREKDRPVIFFTGGHLIKNGLSLLLGELIKKNMFSMISGNGSTSIHDFELALIGETSEYVPQALEKGEFGMAYEFNYINAALSVGDSQSLGYGEAVGKMVCDSVFREEVEAFLGLDKRAIAFTYPELCVQAVCYERDVPFTVHAGIGTDVLDQHPYFDGRAKGGCSGRDFLMYANEIAKFERGGVILNVGSAVTGPEVFLKAASMAGNIGRTPDKIITANFDLRSYNPEDFTKEDRVGYYYRDQKSIVTRVPDAYNGQGFYIGGNQIHTFPLLYKELMKLI</sequence>
<proteinExistence type="predicted"/>
<accession>A0AAE3EYQ8</accession>
<name>A0AAE3EYQ8_9FLAO</name>
<organism evidence="1 2">
    <name type="scientific">Cerina litoralis</name>
    <dbReference type="NCBI Taxonomy" id="2874477"/>
    <lineage>
        <taxon>Bacteria</taxon>
        <taxon>Pseudomonadati</taxon>
        <taxon>Bacteroidota</taxon>
        <taxon>Flavobacteriia</taxon>
        <taxon>Flavobacteriales</taxon>
        <taxon>Flavobacteriaceae</taxon>
        <taxon>Cerina</taxon>
    </lineage>
</organism>
<keyword evidence="2" id="KW-1185">Reference proteome</keyword>
<dbReference type="Gene3D" id="3.40.50.10690">
    <property type="entry name" value="putative lor/sdh protein like domains"/>
    <property type="match status" value="1"/>
</dbReference>
<evidence type="ECO:0000313" key="2">
    <source>
        <dbReference type="Proteomes" id="UP001200642"/>
    </source>
</evidence>
<dbReference type="Proteomes" id="UP001200642">
    <property type="component" value="Unassembled WGS sequence"/>
</dbReference>
<protein>
    <recommendedName>
        <fullName evidence="3">Deoxyhypusine synthase</fullName>
    </recommendedName>
</protein>
<evidence type="ECO:0000313" key="1">
    <source>
        <dbReference type="EMBL" id="MCG2462221.1"/>
    </source>
</evidence>
<reference evidence="1" key="1">
    <citation type="submission" date="2023-02" db="EMBL/GenBank/DDBJ databases">
        <title>Genome of Flavobacteriaceae gen. nov. sp. strain F89.</title>
        <authorList>
            <person name="Wang Y."/>
        </authorList>
    </citation>
    <scope>NUCLEOTIDE SEQUENCE</scope>
    <source>
        <strain evidence="1">F89</strain>
    </source>
</reference>
<dbReference type="EMBL" id="JAIRBC010000026">
    <property type="protein sequence ID" value="MCG2462221.1"/>
    <property type="molecule type" value="Genomic_DNA"/>
</dbReference>
<gene>
    <name evidence="1" type="ORF">K8352_15785</name>
</gene>
<dbReference type="AlphaFoldDB" id="A0AAE3EYQ8"/>
<dbReference type="RefSeq" id="WP_317903361.1">
    <property type="nucleotide sequence ID" value="NZ_JAIRBC010000026.1"/>
</dbReference>